<organism evidence="1 2">
    <name type="scientific">Mizuhopecten yessoensis</name>
    <name type="common">Japanese scallop</name>
    <name type="synonym">Patinopecten yessoensis</name>
    <dbReference type="NCBI Taxonomy" id="6573"/>
    <lineage>
        <taxon>Eukaryota</taxon>
        <taxon>Metazoa</taxon>
        <taxon>Spiralia</taxon>
        <taxon>Lophotrochozoa</taxon>
        <taxon>Mollusca</taxon>
        <taxon>Bivalvia</taxon>
        <taxon>Autobranchia</taxon>
        <taxon>Pteriomorphia</taxon>
        <taxon>Pectinida</taxon>
        <taxon>Pectinoidea</taxon>
        <taxon>Pectinidae</taxon>
        <taxon>Mizuhopecten</taxon>
    </lineage>
</organism>
<proteinExistence type="predicted"/>
<gene>
    <name evidence="1" type="ORF">KP79_PYT24645</name>
</gene>
<dbReference type="InterPro" id="IPR000884">
    <property type="entry name" value="TSP1_rpt"/>
</dbReference>
<dbReference type="SMART" id="SM00209">
    <property type="entry name" value="TSP1"/>
    <property type="match status" value="1"/>
</dbReference>
<protein>
    <submittedName>
        <fullName evidence="1">Uncharacterized protein</fullName>
    </submittedName>
</protein>
<evidence type="ECO:0000313" key="2">
    <source>
        <dbReference type="Proteomes" id="UP000242188"/>
    </source>
</evidence>
<dbReference type="EMBL" id="NEDP02004882">
    <property type="protein sequence ID" value="OWF44144.1"/>
    <property type="molecule type" value="Genomic_DNA"/>
</dbReference>
<keyword evidence="2" id="KW-1185">Reference proteome</keyword>
<dbReference type="Gene3D" id="2.20.100.10">
    <property type="entry name" value="Thrombospondin type-1 (TSP1) repeat"/>
    <property type="match status" value="1"/>
</dbReference>
<name>A0A210Q5X1_MIZYE</name>
<sequence length="352" mass="38346">MALAVDESHTYTTFTLDSDRHELVRVVREDNNIPVTISVYSAMMLQTVLLVLCVSVFPVLGREVCLCTDSDVVIRKLPSPTASVTGKLATGSCLNVSQFERTGEWLKIVGNGIQTGYLLESDGVHRRSCPDHRSMRATSESVYCRHECPTECCGVHSGSPTHHHGVHCGAFCDSHNCCTLAPVWSHWGHCSVTCGVGTRHRHCTLFCSSLNSTQQTQICHHSACPVVNPVSDHVCDKVSVVQAVALQVAENCSGQGHLPFTPFVIQHCRAPASVADWVAGYKVSTSCNTLAMYSPVATFYNSGHHDIMTGVFVGCATNDEFKVITSSCGVSPQVMHISSKNGTFNHFYQVKW</sequence>
<dbReference type="PROSITE" id="PS50092">
    <property type="entry name" value="TSP1"/>
    <property type="match status" value="1"/>
</dbReference>
<dbReference type="OrthoDB" id="6149488at2759"/>
<dbReference type="AlphaFoldDB" id="A0A210Q5X1"/>
<reference evidence="1 2" key="1">
    <citation type="journal article" date="2017" name="Nat. Ecol. Evol.">
        <title>Scallop genome provides insights into evolution of bilaterian karyotype and development.</title>
        <authorList>
            <person name="Wang S."/>
            <person name="Zhang J."/>
            <person name="Jiao W."/>
            <person name="Li J."/>
            <person name="Xun X."/>
            <person name="Sun Y."/>
            <person name="Guo X."/>
            <person name="Huan P."/>
            <person name="Dong B."/>
            <person name="Zhang L."/>
            <person name="Hu X."/>
            <person name="Sun X."/>
            <person name="Wang J."/>
            <person name="Zhao C."/>
            <person name="Wang Y."/>
            <person name="Wang D."/>
            <person name="Huang X."/>
            <person name="Wang R."/>
            <person name="Lv J."/>
            <person name="Li Y."/>
            <person name="Zhang Z."/>
            <person name="Liu B."/>
            <person name="Lu W."/>
            <person name="Hui Y."/>
            <person name="Liang J."/>
            <person name="Zhou Z."/>
            <person name="Hou R."/>
            <person name="Li X."/>
            <person name="Liu Y."/>
            <person name="Li H."/>
            <person name="Ning X."/>
            <person name="Lin Y."/>
            <person name="Zhao L."/>
            <person name="Xing Q."/>
            <person name="Dou J."/>
            <person name="Li Y."/>
            <person name="Mao J."/>
            <person name="Guo H."/>
            <person name="Dou H."/>
            <person name="Li T."/>
            <person name="Mu C."/>
            <person name="Jiang W."/>
            <person name="Fu Q."/>
            <person name="Fu X."/>
            <person name="Miao Y."/>
            <person name="Liu J."/>
            <person name="Yu Q."/>
            <person name="Li R."/>
            <person name="Liao H."/>
            <person name="Li X."/>
            <person name="Kong Y."/>
            <person name="Jiang Z."/>
            <person name="Chourrout D."/>
            <person name="Li R."/>
            <person name="Bao Z."/>
        </authorList>
    </citation>
    <scope>NUCLEOTIDE SEQUENCE [LARGE SCALE GENOMIC DNA]</scope>
    <source>
        <strain evidence="1 2">PY_sf001</strain>
    </source>
</reference>
<evidence type="ECO:0000313" key="1">
    <source>
        <dbReference type="EMBL" id="OWF44144.1"/>
    </source>
</evidence>
<dbReference type="Proteomes" id="UP000242188">
    <property type="component" value="Unassembled WGS sequence"/>
</dbReference>
<dbReference type="SUPFAM" id="SSF82895">
    <property type="entry name" value="TSP-1 type 1 repeat"/>
    <property type="match status" value="1"/>
</dbReference>
<dbReference type="InterPro" id="IPR036383">
    <property type="entry name" value="TSP1_rpt_sf"/>
</dbReference>
<accession>A0A210Q5X1</accession>
<comment type="caution">
    <text evidence="1">The sequence shown here is derived from an EMBL/GenBank/DDBJ whole genome shotgun (WGS) entry which is preliminary data.</text>
</comment>